<dbReference type="Proteomes" id="UP000008065">
    <property type="component" value="Unassembled WGS sequence"/>
</dbReference>
<dbReference type="KEGG" id="nte:NEUTE1DRAFT108220"/>
<feature type="compositionally biased region" description="Acidic residues" evidence="1">
    <location>
        <begin position="372"/>
        <end position="382"/>
    </location>
</feature>
<feature type="region of interest" description="Disordered" evidence="1">
    <location>
        <begin position="656"/>
        <end position="732"/>
    </location>
</feature>
<dbReference type="RefSeq" id="XP_009848957.1">
    <property type="nucleotide sequence ID" value="XM_009850655.1"/>
</dbReference>
<dbReference type="EMBL" id="GL891303">
    <property type="protein sequence ID" value="EGO58614.1"/>
    <property type="molecule type" value="Genomic_DNA"/>
</dbReference>
<dbReference type="HOGENOM" id="CLU_312858_0_0_1"/>
<feature type="compositionally biased region" description="Basic and acidic residues" evidence="1">
    <location>
        <begin position="245"/>
        <end position="254"/>
    </location>
</feature>
<evidence type="ECO:0000256" key="1">
    <source>
        <dbReference type="SAM" id="MobiDB-lite"/>
    </source>
</evidence>
<feature type="region of interest" description="Disordered" evidence="1">
    <location>
        <begin position="363"/>
        <end position="508"/>
    </location>
</feature>
<feature type="compositionally biased region" description="Basic and acidic residues" evidence="1">
    <location>
        <begin position="928"/>
        <end position="942"/>
    </location>
</feature>
<dbReference type="OrthoDB" id="4851482at2759"/>
<feature type="compositionally biased region" description="Low complexity" evidence="1">
    <location>
        <begin position="491"/>
        <end position="502"/>
    </location>
</feature>
<feature type="region of interest" description="Disordered" evidence="1">
    <location>
        <begin position="521"/>
        <end position="604"/>
    </location>
</feature>
<feature type="compositionally biased region" description="Low complexity" evidence="1">
    <location>
        <begin position="671"/>
        <end position="688"/>
    </location>
</feature>
<feature type="compositionally biased region" description="Pro residues" evidence="1">
    <location>
        <begin position="450"/>
        <end position="465"/>
    </location>
</feature>
<gene>
    <name evidence="2" type="ORF">NEUTE1DRAFT_108220</name>
</gene>
<protein>
    <submittedName>
        <fullName evidence="2">Uncharacterized protein</fullName>
    </submittedName>
</protein>
<feature type="compositionally biased region" description="Polar residues" evidence="1">
    <location>
        <begin position="556"/>
        <end position="586"/>
    </location>
</feature>
<name>F8MGD9_NEUT8</name>
<accession>F8MGD9</accession>
<proteinExistence type="predicted"/>
<organism evidence="2 3">
    <name type="scientific">Neurospora tetrasperma (strain FGSC 2508 / ATCC MYA-4615 / P0657)</name>
    <dbReference type="NCBI Taxonomy" id="510951"/>
    <lineage>
        <taxon>Eukaryota</taxon>
        <taxon>Fungi</taxon>
        <taxon>Dikarya</taxon>
        <taxon>Ascomycota</taxon>
        <taxon>Pezizomycotina</taxon>
        <taxon>Sordariomycetes</taxon>
        <taxon>Sordariomycetidae</taxon>
        <taxon>Sordariales</taxon>
        <taxon>Sordariaceae</taxon>
        <taxon>Neurospora</taxon>
    </lineage>
</organism>
<feature type="region of interest" description="Disordered" evidence="1">
    <location>
        <begin position="234"/>
        <end position="254"/>
    </location>
</feature>
<dbReference type="VEuPathDB" id="FungiDB:NEUTE1DRAFT_108220"/>
<feature type="compositionally biased region" description="Low complexity" evidence="1">
    <location>
        <begin position="720"/>
        <end position="731"/>
    </location>
</feature>
<keyword evidence="3" id="KW-1185">Reference proteome</keyword>
<dbReference type="AlphaFoldDB" id="F8MGD9"/>
<feature type="compositionally biased region" description="Basic and acidic residues" evidence="1">
    <location>
        <begin position="417"/>
        <end position="427"/>
    </location>
</feature>
<reference evidence="3" key="1">
    <citation type="journal article" date="2011" name="Genetics">
        <title>Massive changes in genome architecture accompany the transition to self-fertility in the filamentous fungus Neurospora tetrasperma.</title>
        <authorList>
            <person name="Ellison C.E."/>
            <person name="Stajich J.E."/>
            <person name="Jacobson D.J."/>
            <person name="Natvig D.O."/>
            <person name="Lapidus A."/>
            <person name="Foster B."/>
            <person name="Aerts A."/>
            <person name="Riley R."/>
            <person name="Lindquist E.A."/>
            <person name="Grigoriev I.V."/>
            <person name="Taylor J.W."/>
        </authorList>
    </citation>
    <scope>NUCLEOTIDE SEQUENCE [LARGE SCALE GENOMIC DNA]</scope>
    <source>
        <strain evidence="3">FGSC 2508 / P0657</strain>
    </source>
</reference>
<sequence length="948" mass="103517">MPVSFDHAQRIPEFLEAAARNTPNETSHSDHTSNLVNPINNVVRPFAEFTRRRAYDPHHRHFAESTYQWLVFLHRTGLTAEGLAKIGPTKPGLVEKLRRTLACHEITHARKKTRGNHPAGQAYKRIYMTEADFMVGEGAIEVLGYPTGQVQDSQVADIPTSEPDKVQFIDEMVTALKNMVGRDKGMEAQVKQVMATSASIFESLAWRLFTNKAAVSNLFLSNYFARFAADPYKERSTKKQNAKTNNDKADKKRAGDEAIATLAGNPLPQNTNATGGNVQAQANIEHYTDQAAQNFVAAAGAAGASVQGLQQPQEPVFARPQHINMANDGWINYQENDFEALYRTHEAQPKAYNAEVEAYNKQKNAAANGDSSDVEDDSENDDGASAHEDDNGEDPDEPNYGADYNDIFNDIYGVSDDETRERRRRQDVSAARAPAAPPNMNGRGLGPTMAGPPMPVLTTRPPPTQAGPAVQSHGSDGLVQQPAPRTSNQQVARRPFAVPAAPQNSPQQNFLHAAHVVTPPSVPNEVYGSNLPTPPRPQIHPYGPTQQPPQAHRPINISQGHRGQFQAPVSSQPQTNFASPAQQNIPTGLGTPARPSPHQVQAIPLPHGLPTVQLQSSAPMGHVQSPAGPLPDVVPRRIITPASERARLLRESQQPAVMGFPPSVDPNAPVQKAAEPQAAPRAPQSQPAHDWFDSSAALDNFFEPGPSPEQQMFFDPPPNQQIAQPALGQQQSFDESVSTFNQQSIVQPAPIQQAAVPEVHQPGEEELMMLFEQISNGQAPQQQRALPAAEQQVDIDPLEDLDLSLDNIMSDQELVDYAATQGFGIDINDLVQLNEAGSNNIADNRGIGGEVIDSQPPGQTVADNANEQWQQNNGVEDYEDLFGQFMNLPDEVDNIIVDDLFADEYMVNHAIEGLDREDGTGSSGIKRMRGDHDENKGEERPAQRARMN</sequence>
<evidence type="ECO:0000313" key="3">
    <source>
        <dbReference type="Proteomes" id="UP000008065"/>
    </source>
</evidence>
<evidence type="ECO:0000313" key="2">
    <source>
        <dbReference type="EMBL" id="EGO58614.1"/>
    </source>
</evidence>
<dbReference type="GeneID" id="20822391"/>
<feature type="region of interest" description="Disordered" evidence="1">
    <location>
        <begin position="914"/>
        <end position="948"/>
    </location>
</feature>